<sequence>MTKGQLFSIDFLLATALLMLAIGAQLKLVQIQTVDQQEYINQIELEAVGQTAATLFLTNPAVTCPITTSTGTTLFHLNGCVITPHVPTSTELGIPAGYGFNIQGPTGYVQGTAIPSDRPIYTTQVDAISNAAAQMPKLQLDGCLTNGCAAIRSTFTLTVWKT</sequence>
<dbReference type="Proteomes" id="UP000675968">
    <property type="component" value="Unassembled WGS sequence"/>
</dbReference>
<evidence type="ECO:0000313" key="2">
    <source>
        <dbReference type="Proteomes" id="UP000675968"/>
    </source>
</evidence>
<protein>
    <submittedName>
        <fullName evidence="1">Uncharacterized protein</fullName>
    </submittedName>
</protein>
<reference evidence="1" key="1">
    <citation type="submission" date="2021-03" db="EMBL/GenBank/DDBJ databases">
        <authorList>
            <person name="Jaffe A."/>
        </authorList>
    </citation>
    <scope>NUCLEOTIDE SEQUENCE</scope>
    <source>
        <strain evidence="1">RIFCSPLOWO2_01_FULL_AR10_48_17</strain>
    </source>
</reference>
<reference evidence="1" key="2">
    <citation type="submission" date="2021-05" db="EMBL/GenBank/DDBJ databases">
        <title>Protein family content uncovers lineage relationships and bacterial pathway maintenance mechanisms in DPANN archaea.</title>
        <authorList>
            <person name="Castelle C.J."/>
            <person name="Meheust R."/>
            <person name="Jaffe A.L."/>
            <person name="Seitz K."/>
            <person name="Gong X."/>
            <person name="Baker B.J."/>
            <person name="Banfield J.F."/>
        </authorList>
    </citation>
    <scope>NUCLEOTIDE SEQUENCE</scope>
    <source>
        <strain evidence="1">RIFCSPLOWO2_01_FULL_AR10_48_17</strain>
    </source>
</reference>
<gene>
    <name evidence="1" type="ORF">J4215_01325</name>
</gene>
<dbReference type="EMBL" id="JAGVWC010000008">
    <property type="protein sequence ID" value="MBS3061206.1"/>
    <property type="molecule type" value="Genomic_DNA"/>
</dbReference>
<organism evidence="1 2">
    <name type="scientific">Candidatus Iainarchaeum sp</name>
    <dbReference type="NCBI Taxonomy" id="3101447"/>
    <lineage>
        <taxon>Archaea</taxon>
        <taxon>Candidatus Iainarchaeota</taxon>
        <taxon>Candidatus Iainarchaeia</taxon>
        <taxon>Candidatus Iainarchaeales</taxon>
        <taxon>Candidatus Iainarchaeaceae</taxon>
        <taxon>Candidatus Iainarchaeum</taxon>
    </lineage>
</organism>
<proteinExistence type="predicted"/>
<accession>A0A8T4LE79</accession>
<evidence type="ECO:0000313" key="1">
    <source>
        <dbReference type="EMBL" id="MBS3061206.1"/>
    </source>
</evidence>
<comment type="caution">
    <text evidence="1">The sequence shown here is derived from an EMBL/GenBank/DDBJ whole genome shotgun (WGS) entry which is preliminary data.</text>
</comment>
<name>A0A8T4LE79_9ARCH</name>
<dbReference type="AlphaFoldDB" id="A0A8T4LE79"/>